<dbReference type="RefSeq" id="XP_013753519.1">
    <property type="nucleotide sequence ID" value="XM_013898065.1"/>
</dbReference>
<dbReference type="AlphaFoldDB" id="A0A0L0DRQ2"/>
<organism evidence="2 3">
    <name type="scientific">Thecamonas trahens ATCC 50062</name>
    <dbReference type="NCBI Taxonomy" id="461836"/>
    <lineage>
        <taxon>Eukaryota</taxon>
        <taxon>Apusozoa</taxon>
        <taxon>Apusomonadida</taxon>
        <taxon>Apusomonadidae</taxon>
        <taxon>Thecamonas</taxon>
    </lineage>
</organism>
<dbReference type="EMBL" id="GL349492">
    <property type="protein sequence ID" value="KNC54932.1"/>
    <property type="molecule type" value="Genomic_DNA"/>
</dbReference>
<dbReference type="GeneID" id="25568783"/>
<protein>
    <submittedName>
        <fullName evidence="2">Uncharacterized protein</fullName>
    </submittedName>
</protein>
<reference evidence="2 3" key="1">
    <citation type="submission" date="2010-05" db="EMBL/GenBank/DDBJ databases">
        <title>The Genome Sequence of Thecamonas trahens ATCC 50062.</title>
        <authorList>
            <consortium name="The Broad Institute Genome Sequencing Platform"/>
            <person name="Russ C."/>
            <person name="Cuomo C."/>
            <person name="Shea T."/>
            <person name="Young S.K."/>
            <person name="Zeng Q."/>
            <person name="Koehrsen M."/>
            <person name="Haas B."/>
            <person name="Borodovsky M."/>
            <person name="Guigo R."/>
            <person name="Alvarado L."/>
            <person name="Berlin A."/>
            <person name="Bochicchio J."/>
            <person name="Borenstein D."/>
            <person name="Chapman S."/>
            <person name="Chen Z."/>
            <person name="Freedman E."/>
            <person name="Gellesch M."/>
            <person name="Goldberg J."/>
            <person name="Griggs A."/>
            <person name="Gujja S."/>
            <person name="Heilman E."/>
            <person name="Heiman D."/>
            <person name="Hepburn T."/>
            <person name="Howarth C."/>
            <person name="Jen D."/>
            <person name="Larson L."/>
            <person name="Mehta T."/>
            <person name="Park D."/>
            <person name="Pearson M."/>
            <person name="Roberts A."/>
            <person name="Saif S."/>
            <person name="Shenoy N."/>
            <person name="Sisk P."/>
            <person name="Stolte C."/>
            <person name="Sykes S."/>
            <person name="Thomson T."/>
            <person name="Walk T."/>
            <person name="White J."/>
            <person name="Yandava C."/>
            <person name="Burger G."/>
            <person name="Gray M.W."/>
            <person name="Holland P.W.H."/>
            <person name="King N."/>
            <person name="Lang F.B.F."/>
            <person name="Roger A.J."/>
            <person name="Ruiz-Trillo I."/>
            <person name="Lander E."/>
            <person name="Nusbaum C."/>
        </authorList>
    </citation>
    <scope>NUCLEOTIDE SEQUENCE [LARGE SCALE GENOMIC DNA]</scope>
    <source>
        <strain evidence="2 3">ATCC 50062</strain>
    </source>
</reference>
<dbReference type="Proteomes" id="UP000054408">
    <property type="component" value="Unassembled WGS sequence"/>
</dbReference>
<keyword evidence="3" id="KW-1185">Reference proteome</keyword>
<feature type="compositionally biased region" description="Polar residues" evidence="1">
    <location>
        <begin position="37"/>
        <end position="50"/>
    </location>
</feature>
<gene>
    <name evidence="2" type="ORF">AMSG_10597</name>
</gene>
<evidence type="ECO:0000256" key="1">
    <source>
        <dbReference type="SAM" id="MobiDB-lite"/>
    </source>
</evidence>
<evidence type="ECO:0000313" key="2">
    <source>
        <dbReference type="EMBL" id="KNC54932.1"/>
    </source>
</evidence>
<sequence length="50" mass="5134">MPGVDGDVALEQMYELSAGAESGGHETERQTAGEPDQTPSTQVVVATESA</sequence>
<accession>A0A0L0DRQ2</accession>
<proteinExistence type="predicted"/>
<feature type="region of interest" description="Disordered" evidence="1">
    <location>
        <begin position="13"/>
        <end position="50"/>
    </location>
</feature>
<name>A0A0L0DRQ2_THETB</name>
<evidence type="ECO:0000313" key="3">
    <source>
        <dbReference type="Proteomes" id="UP000054408"/>
    </source>
</evidence>